<dbReference type="AlphaFoldDB" id="N9NA37"/>
<dbReference type="HOGENOM" id="CLU_115748_0_0_6"/>
<accession>N9NA37</accession>
<proteinExistence type="predicted"/>
<protein>
    <submittedName>
        <fullName evidence="1">Uncharacterized protein</fullName>
    </submittedName>
</protein>
<evidence type="ECO:0000313" key="1">
    <source>
        <dbReference type="EMBL" id="ENW98944.1"/>
    </source>
</evidence>
<comment type="caution">
    <text evidence="1">The sequence shown here is derived from an EMBL/GenBank/DDBJ whole genome shotgun (WGS) entry which is preliminary data.</text>
</comment>
<gene>
    <name evidence="1" type="ORF">F900_03037</name>
</gene>
<dbReference type="RefSeq" id="WP_005218775.1">
    <property type="nucleotide sequence ID" value="NZ_KB850089.1"/>
</dbReference>
<dbReference type="STRING" id="1217705.F900_03037"/>
<evidence type="ECO:0000313" key="2">
    <source>
        <dbReference type="Proteomes" id="UP000013248"/>
    </source>
</evidence>
<organism evidence="1 2">
    <name type="scientific">Acinetobacter modestus</name>
    <dbReference type="NCBI Taxonomy" id="1776740"/>
    <lineage>
        <taxon>Bacteria</taxon>
        <taxon>Pseudomonadati</taxon>
        <taxon>Pseudomonadota</taxon>
        <taxon>Gammaproteobacteria</taxon>
        <taxon>Moraxellales</taxon>
        <taxon>Moraxellaceae</taxon>
        <taxon>Acinetobacter</taxon>
    </lineage>
</organism>
<sequence>MNNNALKQLRQQLNIPVIEAVQLLKENQNDIAVCTQQYHKIQIEKLVEMTQCEPILAQTQYQAFACNFEKALSSIHSIQHKSSTVVFTTSMDKQKISGEIGIFVWKEPKLIEQKEQRAFIPLDDFKYLLDTFNSVFLLEDPIYTEDQSFDICGHNFIDCSTCQIIIKNIKKIKTHDQPLKDFLQEVITWLEQQLEDTKYLVFYGNL</sequence>
<name>N9NA37_9GAMM</name>
<reference evidence="1 2" key="1">
    <citation type="submission" date="2013-02" db="EMBL/GenBank/DDBJ databases">
        <title>The Genome Sequence of Acinetobacter sp. ANC 3862.</title>
        <authorList>
            <consortium name="The Broad Institute Genome Sequencing Platform"/>
            <consortium name="The Broad Institute Genome Sequencing Center for Infectious Disease"/>
            <person name="Cerqueira G."/>
            <person name="Feldgarden M."/>
            <person name="Courvalin P."/>
            <person name="Perichon B."/>
            <person name="Grillot-Courvalin C."/>
            <person name="Clermont D."/>
            <person name="Rocha E."/>
            <person name="Yoon E.-J."/>
            <person name="Nemec A."/>
            <person name="Walker B."/>
            <person name="Young S.K."/>
            <person name="Zeng Q."/>
            <person name="Gargeya S."/>
            <person name="Fitzgerald M."/>
            <person name="Haas B."/>
            <person name="Abouelleil A."/>
            <person name="Alvarado L."/>
            <person name="Arachchi H.M."/>
            <person name="Berlin A.M."/>
            <person name="Chapman S.B."/>
            <person name="Dewar J."/>
            <person name="Goldberg J."/>
            <person name="Griggs A."/>
            <person name="Gujja S."/>
            <person name="Hansen M."/>
            <person name="Howarth C."/>
            <person name="Imamovic A."/>
            <person name="Larimer J."/>
            <person name="McCowan C."/>
            <person name="Murphy C."/>
            <person name="Neiman D."/>
            <person name="Pearson M."/>
            <person name="Priest M."/>
            <person name="Roberts A."/>
            <person name="Saif S."/>
            <person name="Shea T."/>
            <person name="Sisk P."/>
            <person name="Sykes S."/>
            <person name="Wortman J."/>
            <person name="Nusbaum C."/>
            <person name="Birren B."/>
        </authorList>
    </citation>
    <scope>NUCLEOTIDE SEQUENCE [LARGE SCALE GENOMIC DNA]</scope>
    <source>
        <strain evidence="1 2">ANC 3862</strain>
    </source>
</reference>
<dbReference type="PATRIC" id="fig|1217705.3.peg.2945"/>
<dbReference type="Proteomes" id="UP000013248">
    <property type="component" value="Unassembled WGS sequence"/>
</dbReference>
<dbReference type="EMBL" id="APRP01000031">
    <property type="protein sequence ID" value="ENW98944.1"/>
    <property type="molecule type" value="Genomic_DNA"/>
</dbReference>
<dbReference type="eggNOG" id="ENOG50330KP">
    <property type="taxonomic scope" value="Bacteria"/>
</dbReference>